<evidence type="ECO:0000256" key="4">
    <source>
        <dbReference type="ARBA" id="ARBA00022989"/>
    </source>
</evidence>
<keyword evidence="3 6" id="KW-0812">Transmembrane</keyword>
<dbReference type="PANTHER" id="PTHR33545:SF5">
    <property type="entry name" value="UPF0750 MEMBRANE PROTEIN YITT"/>
    <property type="match status" value="1"/>
</dbReference>
<keyword evidence="2" id="KW-1003">Cell membrane</keyword>
<evidence type="ECO:0000256" key="2">
    <source>
        <dbReference type="ARBA" id="ARBA00022475"/>
    </source>
</evidence>
<evidence type="ECO:0000256" key="5">
    <source>
        <dbReference type="ARBA" id="ARBA00023136"/>
    </source>
</evidence>
<dbReference type="Gene3D" id="3.30.70.120">
    <property type="match status" value="1"/>
</dbReference>
<dbReference type="InterPro" id="IPR051461">
    <property type="entry name" value="UPF0750_membrane"/>
</dbReference>
<feature type="transmembrane region" description="Helical" evidence="6">
    <location>
        <begin position="89"/>
        <end position="106"/>
    </location>
</feature>
<sequence length="294" mass="32161">MLYTTLHNRILRLVLAVLGELIAAAALNLFIVPLSLYTGGLLGFCQLVRTLLQDFLGVSFGAYDIAGVLYFLLNIPLLMIGYRNLGRGLAVRTIICTVSYSVFYSIIPIPTQPIVDDYLTACLLGGILTGIGSGIVLTCGGSGGGLDVLGLIMSKRDSAFTVGKFALGFNALLYTAILILFDPEVAIYSVIYNFANSMILDRMHQQNVTVQALIFTREDESVLADFIIKQLGRSVTYWDGVGAYTKDDVRVLCVCLSKYEIEELLHMVHSVDPHAFLTVQEGVRVFGNFPRKLG</sequence>
<evidence type="ECO:0000256" key="1">
    <source>
        <dbReference type="ARBA" id="ARBA00004651"/>
    </source>
</evidence>
<dbReference type="InterPro" id="IPR019264">
    <property type="entry name" value="DUF2179"/>
</dbReference>
<evidence type="ECO:0000256" key="6">
    <source>
        <dbReference type="SAM" id="Phobius"/>
    </source>
</evidence>
<dbReference type="Proteomes" id="UP000298642">
    <property type="component" value="Chromosome"/>
</dbReference>
<dbReference type="EMBL" id="CP034413">
    <property type="protein sequence ID" value="QCI58949.1"/>
    <property type="molecule type" value="Genomic_DNA"/>
</dbReference>
<dbReference type="InterPro" id="IPR015867">
    <property type="entry name" value="N-reg_PII/ATP_PRibTrfase_C"/>
</dbReference>
<evidence type="ECO:0000256" key="3">
    <source>
        <dbReference type="ARBA" id="ARBA00022692"/>
    </source>
</evidence>
<protein>
    <submittedName>
        <fullName evidence="8">YitT family protein</fullName>
    </submittedName>
</protein>
<dbReference type="Pfam" id="PF10035">
    <property type="entry name" value="DUF2179"/>
    <property type="match status" value="1"/>
</dbReference>
<dbReference type="PIRSF" id="PIRSF006483">
    <property type="entry name" value="Membrane_protein_YitT"/>
    <property type="match status" value="1"/>
</dbReference>
<dbReference type="Pfam" id="PF02588">
    <property type="entry name" value="YitT_membrane"/>
    <property type="match status" value="1"/>
</dbReference>
<name>A0A4D7AJ74_9FIRM</name>
<evidence type="ECO:0000313" key="8">
    <source>
        <dbReference type="EMBL" id="QCI58949.1"/>
    </source>
</evidence>
<feature type="domain" description="DUF2179" evidence="7">
    <location>
        <begin position="233"/>
        <end position="287"/>
    </location>
</feature>
<accession>A0A4D7AJ74</accession>
<dbReference type="GO" id="GO:0005886">
    <property type="term" value="C:plasma membrane"/>
    <property type="evidence" value="ECO:0007669"/>
    <property type="project" value="UniProtKB-SubCell"/>
</dbReference>
<dbReference type="CDD" id="cd16380">
    <property type="entry name" value="YitT_C"/>
    <property type="match status" value="1"/>
</dbReference>
<dbReference type="GeneID" id="89522217"/>
<dbReference type="KEGG" id="obj:EIO64_06655"/>
<evidence type="ECO:0000313" key="9">
    <source>
        <dbReference type="Proteomes" id="UP000298642"/>
    </source>
</evidence>
<gene>
    <name evidence="8" type="ORF">EIO64_06655</name>
</gene>
<keyword evidence="5 6" id="KW-0472">Membrane</keyword>
<keyword evidence="9" id="KW-1185">Reference proteome</keyword>
<dbReference type="AlphaFoldDB" id="A0A4D7AJ74"/>
<feature type="transmembrane region" description="Helical" evidence="6">
    <location>
        <begin position="118"/>
        <end position="140"/>
    </location>
</feature>
<keyword evidence="4 6" id="KW-1133">Transmembrane helix</keyword>
<proteinExistence type="predicted"/>
<organism evidence="8 9">
    <name type="scientific">Dysosmobacter welbionis</name>
    <dbReference type="NCBI Taxonomy" id="2093857"/>
    <lineage>
        <taxon>Bacteria</taxon>
        <taxon>Bacillati</taxon>
        <taxon>Bacillota</taxon>
        <taxon>Clostridia</taxon>
        <taxon>Eubacteriales</taxon>
        <taxon>Oscillospiraceae</taxon>
        <taxon>Dysosmobacter</taxon>
    </lineage>
</organism>
<feature type="transmembrane region" description="Helical" evidence="6">
    <location>
        <begin position="55"/>
        <end position="77"/>
    </location>
</feature>
<comment type="subcellular location">
    <subcellularLocation>
        <location evidence="1">Cell membrane</location>
        <topology evidence="1">Multi-pass membrane protein</topology>
    </subcellularLocation>
</comment>
<evidence type="ECO:0000259" key="7">
    <source>
        <dbReference type="Pfam" id="PF10035"/>
    </source>
</evidence>
<feature type="transmembrane region" description="Helical" evidence="6">
    <location>
        <begin position="161"/>
        <end position="181"/>
    </location>
</feature>
<dbReference type="RefSeq" id="WP_021751543.1">
    <property type="nucleotide sequence ID" value="NZ_CAUWCU010000012.1"/>
</dbReference>
<reference evidence="9" key="1">
    <citation type="submission" date="2018-12" db="EMBL/GenBank/DDBJ databases">
        <title>Dusodibacter welbiota gen. nov., sp. nov., isolated from human faeces and emended description of the Oscillibacter genus.</title>
        <authorList>
            <person name="Le Roy T."/>
            <person name="Van der Smissen P."/>
            <person name="Delzenne N."/>
            <person name="Muccioli G."/>
            <person name="Collet J.F."/>
            <person name="Cani P.D."/>
        </authorList>
    </citation>
    <scope>NUCLEOTIDE SEQUENCE [LARGE SCALE GENOMIC DNA]</scope>
    <source>
        <strain evidence="9">J115</strain>
    </source>
</reference>
<dbReference type="InterPro" id="IPR003740">
    <property type="entry name" value="YitT"/>
</dbReference>
<dbReference type="PANTHER" id="PTHR33545">
    <property type="entry name" value="UPF0750 MEMBRANE PROTEIN YITT-RELATED"/>
    <property type="match status" value="1"/>
</dbReference>
<feature type="transmembrane region" description="Helical" evidence="6">
    <location>
        <begin position="12"/>
        <end position="35"/>
    </location>
</feature>